<sequence>KPKLCFIQVCQGTKMQTSLWKHYGTEEDDTEKADLSRIPVEADFLIGMATMESYVSFRNIQKGSIYIQELCKRLKTGCH</sequence>
<dbReference type="InterPro" id="IPR029030">
    <property type="entry name" value="Caspase-like_dom_sf"/>
</dbReference>
<dbReference type="Gene3D" id="3.40.50.1460">
    <property type="match status" value="1"/>
</dbReference>
<dbReference type="GO" id="GO:0051604">
    <property type="term" value="P:protein maturation"/>
    <property type="evidence" value="ECO:0007669"/>
    <property type="project" value="UniProtKB-ARBA"/>
</dbReference>
<evidence type="ECO:0000259" key="3">
    <source>
        <dbReference type="PROSITE" id="PS50207"/>
    </source>
</evidence>
<name>A0A8J4XDB6_CLAMG</name>
<dbReference type="GO" id="GO:0004197">
    <property type="term" value="F:cysteine-type endopeptidase activity"/>
    <property type="evidence" value="ECO:0007669"/>
    <property type="project" value="InterPro"/>
</dbReference>
<dbReference type="PANTHER" id="PTHR48169">
    <property type="entry name" value="DED DOMAIN-CONTAINING PROTEIN"/>
    <property type="match status" value="1"/>
</dbReference>
<protein>
    <submittedName>
        <fullName evidence="5">Caspase-8-like isoform X1</fullName>
    </submittedName>
</protein>
<dbReference type="GO" id="GO:0006915">
    <property type="term" value="P:apoptotic process"/>
    <property type="evidence" value="ECO:0007669"/>
    <property type="project" value="UniProtKB-KW"/>
</dbReference>
<keyword evidence="6" id="KW-1185">Reference proteome</keyword>
<evidence type="ECO:0000256" key="1">
    <source>
        <dbReference type="ARBA" id="ARBA00022703"/>
    </source>
</evidence>
<feature type="domain" description="Caspase family p10" evidence="3">
    <location>
        <begin position="34"/>
        <end position="79"/>
    </location>
</feature>
<evidence type="ECO:0000313" key="6">
    <source>
        <dbReference type="Proteomes" id="UP000727407"/>
    </source>
</evidence>
<evidence type="ECO:0000256" key="2">
    <source>
        <dbReference type="RuleBase" id="RU003971"/>
    </source>
</evidence>
<dbReference type="PROSITE" id="PS50208">
    <property type="entry name" value="CASPASE_P20"/>
    <property type="match status" value="1"/>
</dbReference>
<evidence type="ECO:0000313" key="5">
    <source>
        <dbReference type="EMBL" id="KAF5897765.1"/>
    </source>
</evidence>
<dbReference type="SUPFAM" id="SSF52129">
    <property type="entry name" value="Caspase-like"/>
    <property type="match status" value="1"/>
</dbReference>
<dbReference type="InterPro" id="IPR011600">
    <property type="entry name" value="Pept_C14_caspase"/>
</dbReference>
<keyword evidence="1" id="KW-0053">Apoptosis</keyword>
<dbReference type="AlphaFoldDB" id="A0A8J4XDB6"/>
<dbReference type="GO" id="GO:0005737">
    <property type="term" value="C:cytoplasm"/>
    <property type="evidence" value="ECO:0007669"/>
    <property type="project" value="UniProtKB-ARBA"/>
</dbReference>
<dbReference type="GO" id="GO:0043067">
    <property type="term" value="P:regulation of programmed cell death"/>
    <property type="evidence" value="ECO:0007669"/>
    <property type="project" value="UniProtKB-ARBA"/>
</dbReference>
<comment type="similarity">
    <text evidence="2">Belongs to the peptidase C14A family.</text>
</comment>
<comment type="caution">
    <text evidence="5">The sequence shown here is derived from an EMBL/GenBank/DDBJ whole genome shotgun (WGS) entry which is preliminary data.</text>
</comment>
<dbReference type="EMBL" id="QNUK01000221">
    <property type="protein sequence ID" value="KAF5897765.1"/>
    <property type="molecule type" value="Genomic_DNA"/>
</dbReference>
<gene>
    <name evidence="5" type="primary">casp8</name>
    <name evidence="5" type="ORF">DAT39_012516</name>
</gene>
<organism evidence="5 6">
    <name type="scientific">Clarias magur</name>
    <name type="common">Asian catfish</name>
    <name type="synonym">Macropteronotus magur</name>
    <dbReference type="NCBI Taxonomy" id="1594786"/>
    <lineage>
        <taxon>Eukaryota</taxon>
        <taxon>Metazoa</taxon>
        <taxon>Chordata</taxon>
        <taxon>Craniata</taxon>
        <taxon>Vertebrata</taxon>
        <taxon>Euteleostomi</taxon>
        <taxon>Actinopterygii</taxon>
        <taxon>Neopterygii</taxon>
        <taxon>Teleostei</taxon>
        <taxon>Ostariophysi</taxon>
        <taxon>Siluriformes</taxon>
        <taxon>Clariidae</taxon>
        <taxon>Clarias</taxon>
    </lineage>
</organism>
<evidence type="ECO:0000259" key="4">
    <source>
        <dbReference type="PROSITE" id="PS50208"/>
    </source>
</evidence>
<dbReference type="PROSITE" id="PS50207">
    <property type="entry name" value="CASPASE_P10"/>
    <property type="match status" value="1"/>
</dbReference>
<reference evidence="5" key="1">
    <citation type="submission" date="2020-07" db="EMBL/GenBank/DDBJ databases">
        <title>Clarias magur genome sequencing, assembly and annotation.</title>
        <authorList>
            <person name="Kushwaha B."/>
            <person name="Kumar R."/>
            <person name="Das P."/>
            <person name="Joshi C.G."/>
            <person name="Kumar D."/>
            <person name="Nagpure N.S."/>
            <person name="Pandey M."/>
            <person name="Agarwal S."/>
            <person name="Srivastava S."/>
            <person name="Singh M."/>
            <person name="Sahoo L."/>
            <person name="Jayasankar P."/>
            <person name="Meher P.K."/>
            <person name="Koringa P.G."/>
            <person name="Iquebal M.A."/>
            <person name="Das S.P."/>
            <person name="Bit A."/>
            <person name="Patnaik S."/>
            <person name="Patel N."/>
            <person name="Shah T.M."/>
            <person name="Hinsu A."/>
            <person name="Jena J.K."/>
        </authorList>
    </citation>
    <scope>NUCLEOTIDE SEQUENCE</scope>
    <source>
        <strain evidence="5">CIFAMagur01</strain>
        <tissue evidence="5">Testis</tissue>
    </source>
</reference>
<dbReference type="GO" id="GO:0006508">
    <property type="term" value="P:proteolysis"/>
    <property type="evidence" value="ECO:0007669"/>
    <property type="project" value="InterPro"/>
</dbReference>
<dbReference type="Pfam" id="PF00656">
    <property type="entry name" value="Peptidase_C14"/>
    <property type="match status" value="1"/>
</dbReference>
<accession>A0A8J4XDB6</accession>
<dbReference type="PANTHER" id="PTHR48169:SF7">
    <property type="entry name" value="CASPASE 10"/>
    <property type="match status" value="1"/>
</dbReference>
<feature type="non-terminal residue" evidence="5">
    <location>
        <position position="1"/>
    </location>
</feature>
<proteinExistence type="inferred from homology"/>
<feature type="non-terminal residue" evidence="5">
    <location>
        <position position="79"/>
    </location>
</feature>
<dbReference type="OrthoDB" id="6114029at2759"/>
<feature type="domain" description="Caspase family p20" evidence="4">
    <location>
        <begin position="1"/>
        <end position="14"/>
    </location>
</feature>
<dbReference type="InterPro" id="IPR002138">
    <property type="entry name" value="Pept_C14_p10"/>
</dbReference>
<dbReference type="Proteomes" id="UP000727407">
    <property type="component" value="Unassembled WGS sequence"/>
</dbReference>
<dbReference type="InterPro" id="IPR001309">
    <property type="entry name" value="Pept_C14_p20"/>
</dbReference>